<evidence type="ECO:0000256" key="1">
    <source>
        <dbReference type="SAM" id="SignalP"/>
    </source>
</evidence>
<reference evidence="2 3" key="1">
    <citation type="submission" date="2016-11" db="EMBL/GenBank/DDBJ databases">
        <authorList>
            <person name="Jaros S."/>
            <person name="Januszkiewicz K."/>
            <person name="Wedrychowicz H."/>
        </authorList>
    </citation>
    <scope>NUCLEOTIDE SEQUENCE [LARGE SCALE GENOMIC DNA]</scope>
    <source>
        <strain evidence="2 3">DSM 25661</strain>
    </source>
</reference>
<dbReference type="Proteomes" id="UP000184462">
    <property type="component" value="Unassembled WGS sequence"/>
</dbReference>
<proteinExistence type="predicted"/>
<dbReference type="OrthoDB" id="1270840at2"/>
<dbReference type="InterPro" id="IPR005901">
    <property type="entry name" value="GLPGLI"/>
</dbReference>
<evidence type="ECO:0000313" key="3">
    <source>
        <dbReference type="Proteomes" id="UP000184462"/>
    </source>
</evidence>
<dbReference type="RefSeq" id="WP_073191420.1">
    <property type="nucleotide sequence ID" value="NZ_FQTW01000001.1"/>
</dbReference>
<gene>
    <name evidence="2" type="ORF">SAMN05444278_101442</name>
</gene>
<name>A0A1M4T1E6_9FLAO</name>
<evidence type="ECO:0000313" key="2">
    <source>
        <dbReference type="EMBL" id="SHE38269.1"/>
    </source>
</evidence>
<organism evidence="2 3">
    <name type="scientific">Psychroflexus salarius</name>
    <dbReference type="NCBI Taxonomy" id="1155689"/>
    <lineage>
        <taxon>Bacteria</taxon>
        <taxon>Pseudomonadati</taxon>
        <taxon>Bacteroidota</taxon>
        <taxon>Flavobacteriia</taxon>
        <taxon>Flavobacteriales</taxon>
        <taxon>Flavobacteriaceae</taxon>
        <taxon>Psychroflexus</taxon>
    </lineage>
</organism>
<sequence length="248" mass="28901">MNYKRLYILVLLLNFTLAHAQSDFKVTYKKRVLPEYFQISDSVSDVKKSRYLKVRNSVKRNIGKFKYTLQIDTESNISEFKVIETMSVDGNERFNNNLKGMLGGRFPIYNHLKKDSVFENADFRGKIYFTSYKSPRYKWRLTKKTKDILGFKCYLAVTEESTDKTVIFNFQKDKKEAFHAWYAPSLPAKYGPSFFTGLPGLVLQAGNKKMEIYALDIKNVSNVEVEFPDKKSITEEQKNKQLKALIGR</sequence>
<keyword evidence="1" id="KW-0732">Signal</keyword>
<dbReference type="STRING" id="1155689.SAMN05444278_101442"/>
<accession>A0A1M4T1E6</accession>
<feature type="chain" id="PRO_5012228793" evidence="1">
    <location>
        <begin position="21"/>
        <end position="248"/>
    </location>
</feature>
<feature type="signal peptide" evidence="1">
    <location>
        <begin position="1"/>
        <end position="20"/>
    </location>
</feature>
<dbReference type="NCBIfam" id="TIGR01200">
    <property type="entry name" value="GLPGLI"/>
    <property type="match status" value="1"/>
</dbReference>
<dbReference type="Pfam" id="PF09697">
    <property type="entry name" value="Porph_ging"/>
    <property type="match status" value="1"/>
</dbReference>
<keyword evidence="3" id="KW-1185">Reference proteome</keyword>
<dbReference type="EMBL" id="FQTW01000001">
    <property type="protein sequence ID" value="SHE38269.1"/>
    <property type="molecule type" value="Genomic_DNA"/>
</dbReference>
<protein>
    <submittedName>
        <fullName evidence="2">GLPGLI family protein</fullName>
    </submittedName>
</protein>
<dbReference type="AlphaFoldDB" id="A0A1M4T1E6"/>